<feature type="region of interest" description="Disordered" evidence="7">
    <location>
        <begin position="355"/>
        <end position="375"/>
    </location>
</feature>
<feature type="transmembrane region" description="Helical" evidence="8">
    <location>
        <begin position="122"/>
        <end position="145"/>
    </location>
</feature>
<dbReference type="Proteomes" id="UP000075714">
    <property type="component" value="Unassembled WGS sequence"/>
</dbReference>
<feature type="transmembrane region" description="Helical" evidence="8">
    <location>
        <begin position="607"/>
        <end position="634"/>
    </location>
</feature>
<gene>
    <name evidence="9" type="ORF">GPECTOR_102g50</name>
</gene>
<dbReference type="InterPro" id="IPR002259">
    <property type="entry name" value="Eqnu_transpt"/>
</dbReference>
<comment type="similarity">
    <text evidence="2">Belongs to the SLC29A/ENT transporter (TC 2.A.57) family.</text>
</comment>
<comment type="subcellular location">
    <subcellularLocation>
        <location evidence="1">Membrane</location>
        <topology evidence="1">Multi-pass membrane protein</topology>
    </subcellularLocation>
</comment>
<evidence type="ECO:0000313" key="9">
    <source>
        <dbReference type="EMBL" id="KXZ43097.1"/>
    </source>
</evidence>
<feature type="compositionally biased region" description="Low complexity" evidence="7">
    <location>
        <begin position="283"/>
        <end position="297"/>
    </location>
</feature>
<sequence>MVEGGVASGPGVARLRIKGKAASVVRFFAISVAFTVLWILVTSQLGHYSKLFGPQILLQLNLAFYLPSIPVLLLSGSLERALDARLGPIGSIAARLNAGLGGCLALAALFPLLPGLRPGDGPLWLLLGAVGVLGGLSAVAFSTAYQLVQFFRAADTIGLGVGCVGSGPLVLLVQLALRVGPSPARWQWIAMFEVSAGFIAVGLLSSASLCGQYWPRLMAATRGAAAAAGGDDGGAGDGRVPLLSAADLASDAEAGGDRGQLGASRAPASPPGLRPLSSGGAPGRTPQRLTRRPTTAPDPFNVFSLLTHGLDGGFDWAGDDDADDSSPPLLLRRSASVGEHISAAAARRRQALAAVRMDSGHGEGPPPPRAGTGTFTSVFASSSAAEPVEAALWEAPAEAGPPGGVAAGDLGNAGGAGAGAGAGAAGAAEGAAQGVPPASVGFKCEAEAGLAAPRSLTVQEEVAEVVRDSWQVLLGFLVSVTILYVVFPFFTYVPTSGWLGDSLPQALFYSRLFTDLAGRLLPRRRALQLRSGGAVLVLAAVATAAAGLFFAYILAPPGLVARAPRLLRNDVVPLALVVFLWLTGGYTNTMSNMLAPSMVAPDLAGRASAIMALLFNVGHIGGLMVAAAGAAAVFGDVVG</sequence>
<feature type="region of interest" description="Disordered" evidence="7">
    <location>
        <begin position="253"/>
        <end position="298"/>
    </location>
</feature>
<feature type="transmembrane region" description="Helical" evidence="8">
    <location>
        <begin position="574"/>
        <end position="595"/>
    </location>
</feature>
<evidence type="ECO:0000256" key="8">
    <source>
        <dbReference type="SAM" id="Phobius"/>
    </source>
</evidence>
<evidence type="ECO:0000256" key="6">
    <source>
        <dbReference type="ARBA" id="ARBA00023136"/>
    </source>
</evidence>
<evidence type="ECO:0000256" key="5">
    <source>
        <dbReference type="ARBA" id="ARBA00022989"/>
    </source>
</evidence>
<evidence type="ECO:0000313" key="10">
    <source>
        <dbReference type="Proteomes" id="UP000075714"/>
    </source>
</evidence>
<keyword evidence="6 8" id="KW-0472">Membrane</keyword>
<dbReference type="EMBL" id="LSYV01000103">
    <property type="protein sequence ID" value="KXZ43097.1"/>
    <property type="molecule type" value="Genomic_DNA"/>
</dbReference>
<feature type="transmembrane region" description="Helical" evidence="8">
    <location>
        <begin position="56"/>
        <end position="75"/>
    </location>
</feature>
<evidence type="ECO:0000256" key="4">
    <source>
        <dbReference type="ARBA" id="ARBA00022692"/>
    </source>
</evidence>
<feature type="transmembrane region" description="Helical" evidence="8">
    <location>
        <begin position="189"/>
        <end position="210"/>
    </location>
</feature>
<feature type="transmembrane region" description="Helical" evidence="8">
    <location>
        <begin position="157"/>
        <end position="177"/>
    </location>
</feature>
<evidence type="ECO:0008006" key="11">
    <source>
        <dbReference type="Google" id="ProtNLM"/>
    </source>
</evidence>
<name>A0A150FZT1_GONPE</name>
<organism evidence="9 10">
    <name type="scientific">Gonium pectorale</name>
    <name type="common">Green alga</name>
    <dbReference type="NCBI Taxonomy" id="33097"/>
    <lineage>
        <taxon>Eukaryota</taxon>
        <taxon>Viridiplantae</taxon>
        <taxon>Chlorophyta</taxon>
        <taxon>core chlorophytes</taxon>
        <taxon>Chlorophyceae</taxon>
        <taxon>CS clade</taxon>
        <taxon>Chlamydomonadales</taxon>
        <taxon>Volvocaceae</taxon>
        <taxon>Gonium</taxon>
    </lineage>
</organism>
<evidence type="ECO:0000256" key="2">
    <source>
        <dbReference type="ARBA" id="ARBA00007965"/>
    </source>
</evidence>
<dbReference type="AlphaFoldDB" id="A0A150FZT1"/>
<protein>
    <recommendedName>
        <fullName evidence="11">Nodulin-like domain-containing protein</fullName>
    </recommendedName>
</protein>
<accession>A0A150FZT1</accession>
<evidence type="ECO:0000256" key="7">
    <source>
        <dbReference type="SAM" id="MobiDB-lite"/>
    </source>
</evidence>
<feature type="transmembrane region" description="Helical" evidence="8">
    <location>
        <begin position="533"/>
        <end position="554"/>
    </location>
</feature>
<keyword evidence="5 8" id="KW-1133">Transmembrane helix</keyword>
<keyword evidence="10" id="KW-1185">Reference proteome</keyword>
<keyword evidence="4 8" id="KW-0812">Transmembrane</keyword>
<evidence type="ECO:0000256" key="1">
    <source>
        <dbReference type="ARBA" id="ARBA00004141"/>
    </source>
</evidence>
<comment type="caution">
    <text evidence="9">The sequence shown here is derived from an EMBL/GenBank/DDBJ whole genome shotgun (WGS) entry which is preliminary data.</text>
</comment>
<evidence type="ECO:0000256" key="3">
    <source>
        <dbReference type="ARBA" id="ARBA00022448"/>
    </source>
</evidence>
<feature type="transmembrane region" description="Helical" evidence="8">
    <location>
        <begin position="96"/>
        <end position="116"/>
    </location>
</feature>
<dbReference type="GO" id="GO:0005337">
    <property type="term" value="F:nucleoside transmembrane transporter activity"/>
    <property type="evidence" value="ECO:0007669"/>
    <property type="project" value="InterPro"/>
</dbReference>
<reference evidence="10" key="1">
    <citation type="journal article" date="2016" name="Nat. Commun.">
        <title>The Gonium pectorale genome demonstrates co-option of cell cycle regulation during the evolution of multicellularity.</title>
        <authorList>
            <person name="Hanschen E.R."/>
            <person name="Marriage T.N."/>
            <person name="Ferris P.J."/>
            <person name="Hamaji T."/>
            <person name="Toyoda A."/>
            <person name="Fujiyama A."/>
            <person name="Neme R."/>
            <person name="Noguchi H."/>
            <person name="Minakuchi Y."/>
            <person name="Suzuki M."/>
            <person name="Kawai-Toyooka H."/>
            <person name="Smith D.R."/>
            <person name="Sparks H."/>
            <person name="Anderson J."/>
            <person name="Bakaric R."/>
            <person name="Luria V."/>
            <person name="Karger A."/>
            <person name="Kirschner M.W."/>
            <person name="Durand P.M."/>
            <person name="Michod R.E."/>
            <person name="Nozaki H."/>
            <person name="Olson B.J."/>
        </authorList>
    </citation>
    <scope>NUCLEOTIDE SEQUENCE [LARGE SCALE GENOMIC DNA]</scope>
    <source>
        <strain evidence="10">NIES-2863</strain>
    </source>
</reference>
<feature type="transmembrane region" description="Helical" evidence="8">
    <location>
        <begin position="472"/>
        <end position="490"/>
    </location>
</feature>
<dbReference type="OrthoDB" id="548510at2759"/>
<dbReference type="PANTHER" id="PTHR10332">
    <property type="entry name" value="EQUILIBRATIVE NUCLEOSIDE TRANSPORTER"/>
    <property type="match status" value="1"/>
</dbReference>
<dbReference type="GO" id="GO:0005886">
    <property type="term" value="C:plasma membrane"/>
    <property type="evidence" value="ECO:0007669"/>
    <property type="project" value="TreeGrafter"/>
</dbReference>
<dbReference type="PANTHER" id="PTHR10332:SF10">
    <property type="entry name" value="EQUILIBRATIVE NUCLEOSIDE TRANSPORTER 4"/>
    <property type="match status" value="1"/>
</dbReference>
<feature type="transmembrane region" description="Helical" evidence="8">
    <location>
        <begin position="24"/>
        <end position="41"/>
    </location>
</feature>
<keyword evidence="3" id="KW-0813">Transport</keyword>
<proteinExistence type="inferred from homology"/>